<evidence type="ECO:0000313" key="9">
    <source>
        <dbReference type="Proteomes" id="UP000007264"/>
    </source>
</evidence>
<dbReference type="InterPro" id="IPR036412">
    <property type="entry name" value="HAD-like_sf"/>
</dbReference>
<comment type="cofactor">
    <cofactor evidence="2 6">
        <name>a divalent metal cation</name>
        <dbReference type="ChEBI" id="CHEBI:60240"/>
    </cofactor>
</comment>
<keyword evidence="5 6" id="KW-0378">Hydrolase</keyword>
<gene>
    <name evidence="8" type="ORF">COCSUDRAFT_65033</name>
</gene>
<reference evidence="8 9" key="1">
    <citation type="journal article" date="2012" name="Genome Biol.">
        <title>The genome of the polar eukaryotic microalga coccomyxa subellipsoidea reveals traits of cold adaptation.</title>
        <authorList>
            <person name="Blanc G."/>
            <person name="Agarkova I."/>
            <person name="Grimwood J."/>
            <person name="Kuo A."/>
            <person name="Brueggeman A."/>
            <person name="Dunigan D."/>
            <person name="Gurnon J."/>
            <person name="Ladunga I."/>
            <person name="Lindquist E."/>
            <person name="Lucas S."/>
            <person name="Pangilinan J."/>
            <person name="Proschold T."/>
            <person name="Salamov A."/>
            <person name="Schmutz J."/>
            <person name="Weeks D."/>
            <person name="Yamada T."/>
            <person name="Claverie J.M."/>
            <person name="Grigoriev I."/>
            <person name="Van Etten J."/>
            <person name="Lomsadze A."/>
            <person name="Borodovsky M."/>
        </authorList>
    </citation>
    <scope>NUCLEOTIDE SEQUENCE [LARGE SCALE GENOMIC DNA]</scope>
    <source>
        <strain evidence="8 9">C-169</strain>
    </source>
</reference>
<dbReference type="PANTHER" id="PTHR43768:SF3">
    <property type="entry name" value="TREHALOSE 6-PHOSPHATE PHOSPHATASE"/>
    <property type="match status" value="1"/>
</dbReference>
<dbReference type="KEGG" id="csl:COCSUDRAFT_65033"/>
<evidence type="ECO:0000256" key="3">
    <source>
        <dbReference type="ARBA" id="ARBA00005199"/>
    </source>
</evidence>
<comment type="catalytic activity">
    <reaction evidence="1 6">
        <text>alpha,alpha-trehalose 6-phosphate + H2O = alpha,alpha-trehalose + phosphate</text>
        <dbReference type="Rhea" id="RHEA:23420"/>
        <dbReference type="ChEBI" id="CHEBI:15377"/>
        <dbReference type="ChEBI" id="CHEBI:16551"/>
        <dbReference type="ChEBI" id="CHEBI:43474"/>
        <dbReference type="ChEBI" id="CHEBI:58429"/>
        <dbReference type="EC" id="3.1.3.12"/>
    </reaction>
</comment>
<dbReference type="InterPro" id="IPR023214">
    <property type="entry name" value="HAD_sf"/>
</dbReference>
<dbReference type="GeneID" id="17044212"/>
<proteinExistence type="inferred from homology"/>
<dbReference type="UniPathway" id="UPA00299"/>
<comment type="similarity">
    <text evidence="4 6">Belongs to the trehalose phosphatase family.</text>
</comment>
<feature type="compositionally biased region" description="Low complexity" evidence="7">
    <location>
        <begin position="433"/>
        <end position="445"/>
    </location>
</feature>
<dbReference type="Pfam" id="PF02358">
    <property type="entry name" value="Trehalose_PPase"/>
    <property type="match status" value="1"/>
</dbReference>
<dbReference type="Proteomes" id="UP000007264">
    <property type="component" value="Unassembled WGS sequence"/>
</dbReference>
<dbReference type="InterPro" id="IPR044651">
    <property type="entry name" value="OTSB-like"/>
</dbReference>
<evidence type="ECO:0000256" key="6">
    <source>
        <dbReference type="RuleBase" id="RU361117"/>
    </source>
</evidence>
<evidence type="ECO:0000313" key="8">
    <source>
        <dbReference type="EMBL" id="EIE26208.1"/>
    </source>
</evidence>
<dbReference type="FunFam" id="3.30.70.1020:FF:000004">
    <property type="entry name" value="Trehalose 6-phosphate phosphatase"/>
    <property type="match status" value="1"/>
</dbReference>
<name>I0Z6D9_COCSC</name>
<feature type="region of interest" description="Disordered" evidence="7">
    <location>
        <begin position="365"/>
        <end position="472"/>
    </location>
</feature>
<sequence>MPPDGADPVTRDLSKIFCERASFELKEEDVVAYRNHIKLQAANVAAKTQEEEEYRVWKAKYPCLLDAFPDFAAQATAKRVAVFLDYDGTLTPIVKNPDRAFMSDQMRDAVRNVARLFPTAIISGRGREKVEDFVRLKELYYAGSHGMDIIGPRNDGDEDGSKLAFQPAARFGPVMDQVHDDLVARVAGIAGATVEHNKFCVSVHFRNCEADSYGAVLGAVETTLRGHDELHATRGRKVFEIRPQARSPSPYFVDWDKGHALLHLLAAMGLDVDEDVLPIYIGDDRTDEDAFRALRLRAKGGLGILVSSKAKPTEAVYTLRDPTEVQMFLSRIIAWGHTPANAWHRKQSCTGWALDPSLETYRSNGYLTPSDGGDTLRSEVESRAASAATVPDFQRASSDGARSAFGLKISRGNSGSMGAKSPMMRAGRPPLAPSTSSSAASGSLLEGLNRPSPSRSPEAGHSGQANGGPAIPSVSVDLAQLSMGSNSDDQVVSALTAAVARSGMTESDCPEPAKFHLMNGLSPFSILSGHPNMLAAFGLPGEEGAGTAEGSSTLSGAYSSGGDSMHFNASGTLVSDSESGKAA</sequence>
<evidence type="ECO:0000256" key="4">
    <source>
        <dbReference type="ARBA" id="ARBA00008770"/>
    </source>
</evidence>
<dbReference type="STRING" id="574566.I0Z6D9"/>
<comment type="pathway">
    <text evidence="3 6">Glycan biosynthesis; trehalose biosynthesis.</text>
</comment>
<dbReference type="GO" id="GO:0004805">
    <property type="term" value="F:trehalose-phosphatase activity"/>
    <property type="evidence" value="ECO:0007669"/>
    <property type="project" value="UniProtKB-EC"/>
</dbReference>
<dbReference type="Gene3D" id="3.40.50.1000">
    <property type="entry name" value="HAD superfamily/HAD-like"/>
    <property type="match status" value="2"/>
</dbReference>
<keyword evidence="9" id="KW-1185">Reference proteome</keyword>
<dbReference type="OrthoDB" id="411251at2759"/>
<comment type="function">
    <text evidence="6">Removes the phosphate from trehalose 6-phosphate to produce free trehalose.</text>
</comment>
<evidence type="ECO:0000256" key="1">
    <source>
        <dbReference type="ARBA" id="ARBA00000500"/>
    </source>
</evidence>
<dbReference type="CDD" id="cd01627">
    <property type="entry name" value="HAD_TPP"/>
    <property type="match status" value="1"/>
</dbReference>
<protein>
    <recommendedName>
        <fullName evidence="6">Trehalose 6-phosphate phosphatase</fullName>
        <ecNumber evidence="6">3.1.3.12</ecNumber>
    </recommendedName>
</protein>
<evidence type="ECO:0000256" key="7">
    <source>
        <dbReference type="SAM" id="MobiDB-lite"/>
    </source>
</evidence>
<dbReference type="RefSeq" id="XP_005650752.1">
    <property type="nucleotide sequence ID" value="XM_005650695.1"/>
</dbReference>
<dbReference type="GO" id="GO:0005992">
    <property type="term" value="P:trehalose biosynthetic process"/>
    <property type="evidence" value="ECO:0007669"/>
    <property type="project" value="UniProtKB-UniPathway"/>
</dbReference>
<dbReference type="SUPFAM" id="SSF56784">
    <property type="entry name" value="HAD-like"/>
    <property type="match status" value="1"/>
</dbReference>
<dbReference type="eggNOG" id="KOG1050">
    <property type="taxonomic scope" value="Eukaryota"/>
</dbReference>
<dbReference type="AlphaFoldDB" id="I0Z6D9"/>
<evidence type="ECO:0000256" key="5">
    <source>
        <dbReference type="ARBA" id="ARBA00022801"/>
    </source>
</evidence>
<dbReference type="EC" id="3.1.3.12" evidence="6"/>
<organism evidence="8 9">
    <name type="scientific">Coccomyxa subellipsoidea (strain C-169)</name>
    <name type="common">Green microalga</name>
    <dbReference type="NCBI Taxonomy" id="574566"/>
    <lineage>
        <taxon>Eukaryota</taxon>
        <taxon>Viridiplantae</taxon>
        <taxon>Chlorophyta</taxon>
        <taxon>core chlorophytes</taxon>
        <taxon>Trebouxiophyceae</taxon>
        <taxon>Trebouxiophyceae incertae sedis</taxon>
        <taxon>Coccomyxaceae</taxon>
        <taxon>Coccomyxa</taxon>
        <taxon>Coccomyxa subellipsoidea</taxon>
    </lineage>
</organism>
<dbReference type="InterPro" id="IPR003337">
    <property type="entry name" value="Trehalose_PPase"/>
</dbReference>
<comment type="caution">
    <text evidence="8">The sequence shown here is derived from an EMBL/GenBank/DDBJ whole genome shotgun (WGS) entry which is preliminary data.</text>
</comment>
<evidence type="ECO:0000256" key="2">
    <source>
        <dbReference type="ARBA" id="ARBA00001968"/>
    </source>
</evidence>
<accession>I0Z6D9</accession>
<dbReference type="NCBIfam" id="TIGR00685">
    <property type="entry name" value="T6PP"/>
    <property type="match status" value="1"/>
</dbReference>
<dbReference type="PANTHER" id="PTHR43768">
    <property type="entry name" value="TREHALOSE 6-PHOSPHATE PHOSPHATASE"/>
    <property type="match status" value="1"/>
</dbReference>
<dbReference type="EMBL" id="AGSI01000003">
    <property type="protein sequence ID" value="EIE26208.1"/>
    <property type="molecule type" value="Genomic_DNA"/>
</dbReference>